<feature type="compositionally biased region" description="Low complexity" evidence="11">
    <location>
        <begin position="363"/>
        <end position="376"/>
    </location>
</feature>
<dbReference type="InterPro" id="IPR036779">
    <property type="entry name" value="LysM_dom_sf"/>
</dbReference>
<feature type="region of interest" description="Disordered" evidence="11">
    <location>
        <begin position="546"/>
        <end position="575"/>
    </location>
</feature>
<comment type="similarity">
    <text evidence="2 10">Belongs to the ARV1 family.</text>
</comment>
<feature type="domain" description="LysM" evidence="12">
    <location>
        <begin position="215"/>
        <end position="259"/>
    </location>
</feature>
<dbReference type="PANTHER" id="PTHR14467">
    <property type="entry name" value="ARV1"/>
    <property type="match status" value="1"/>
</dbReference>
<comment type="function">
    <text evidence="10">Regulates also the sphingolipid metabolism.</text>
</comment>
<protein>
    <recommendedName>
        <fullName evidence="10">Protein ARV</fullName>
    </recommendedName>
</protein>
<evidence type="ECO:0000256" key="10">
    <source>
        <dbReference type="RuleBase" id="RU368065"/>
    </source>
</evidence>
<evidence type="ECO:0000256" key="1">
    <source>
        <dbReference type="ARBA" id="ARBA00004477"/>
    </source>
</evidence>
<keyword evidence="5 10" id="KW-0256">Endoplasmic reticulum</keyword>
<feature type="compositionally biased region" description="Polar residues" evidence="11">
    <location>
        <begin position="560"/>
        <end position="575"/>
    </location>
</feature>
<dbReference type="Proteomes" id="UP001451303">
    <property type="component" value="Unassembled WGS sequence"/>
</dbReference>
<feature type="compositionally biased region" description="Polar residues" evidence="11">
    <location>
        <begin position="125"/>
        <end position="139"/>
    </location>
</feature>
<evidence type="ECO:0000256" key="8">
    <source>
        <dbReference type="ARBA" id="ARBA00023098"/>
    </source>
</evidence>
<evidence type="ECO:0000256" key="5">
    <source>
        <dbReference type="ARBA" id="ARBA00022824"/>
    </source>
</evidence>
<evidence type="ECO:0000313" key="14">
    <source>
        <dbReference type="Proteomes" id="UP001451303"/>
    </source>
</evidence>
<feature type="region of interest" description="Disordered" evidence="11">
    <location>
        <begin position="358"/>
        <end position="418"/>
    </location>
</feature>
<dbReference type="Gene3D" id="3.10.350.10">
    <property type="entry name" value="LysM domain"/>
    <property type="match status" value="1"/>
</dbReference>
<dbReference type="PROSITE" id="PS51782">
    <property type="entry name" value="LYSM"/>
    <property type="match status" value="1"/>
</dbReference>
<reference evidence="13 14" key="1">
    <citation type="submission" date="2023-09" db="EMBL/GenBank/DDBJ databases">
        <title>Multi-omics analysis of a traditional fermented food reveals byproduct-associated fungal strains for waste-to-food upcycling.</title>
        <authorList>
            <consortium name="Lawrence Berkeley National Laboratory"/>
            <person name="Rekdal V.M."/>
            <person name="Villalobos-Escobedo J.M."/>
            <person name="Rodriguez-Valeron N."/>
            <person name="Garcia M.O."/>
            <person name="Vasquez D.P."/>
            <person name="Damayanti I."/>
            <person name="Sorensen P.M."/>
            <person name="Baidoo E.E."/>
            <person name="De Carvalho A.C."/>
            <person name="Riley R."/>
            <person name="Lipzen A."/>
            <person name="He G."/>
            <person name="Yan M."/>
            <person name="Haridas S."/>
            <person name="Daum C."/>
            <person name="Yoshinaga Y."/>
            <person name="Ng V."/>
            <person name="Grigoriev I.V."/>
            <person name="Munk R."/>
            <person name="Nuraida L."/>
            <person name="Wijaya C.H."/>
            <person name="Morales P.-C."/>
            <person name="Keasling J.D."/>
        </authorList>
    </citation>
    <scope>NUCLEOTIDE SEQUENCE [LARGE SCALE GENOMIC DNA]</scope>
    <source>
        <strain evidence="13 14">FGSC 2613</strain>
    </source>
</reference>
<organism evidence="13 14">
    <name type="scientific">Neurospora intermedia</name>
    <dbReference type="NCBI Taxonomy" id="5142"/>
    <lineage>
        <taxon>Eukaryota</taxon>
        <taxon>Fungi</taxon>
        <taxon>Dikarya</taxon>
        <taxon>Ascomycota</taxon>
        <taxon>Pezizomycotina</taxon>
        <taxon>Sordariomycetes</taxon>
        <taxon>Sordariomycetidae</taxon>
        <taxon>Sordariales</taxon>
        <taxon>Sordariaceae</taxon>
        <taxon>Neurospora</taxon>
    </lineage>
</organism>
<evidence type="ECO:0000256" key="2">
    <source>
        <dbReference type="ARBA" id="ARBA00009187"/>
    </source>
</evidence>
<dbReference type="InterPro" id="IPR018392">
    <property type="entry name" value="LysM"/>
</dbReference>
<dbReference type="EMBL" id="JAVLET010000003">
    <property type="protein sequence ID" value="KAL0472340.1"/>
    <property type="molecule type" value="Genomic_DNA"/>
</dbReference>
<dbReference type="CDD" id="cd00118">
    <property type="entry name" value="LysM"/>
    <property type="match status" value="1"/>
</dbReference>
<feature type="region of interest" description="Disordered" evidence="11">
    <location>
        <begin position="288"/>
        <end position="323"/>
    </location>
</feature>
<accession>A0ABR3DI34</accession>
<gene>
    <name evidence="13" type="ORF">QR685DRAFT_440133</name>
</gene>
<evidence type="ECO:0000313" key="13">
    <source>
        <dbReference type="EMBL" id="KAL0472340.1"/>
    </source>
</evidence>
<feature type="compositionally biased region" description="Basic and acidic residues" evidence="11">
    <location>
        <begin position="312"/>
        <end position="323"/>
    </location>
</feature>
<keyword evidence="9" id="KW-0472">Membrane</keyword>
<dbReference type="Pfam" id="PF04161">
    <property type="entry name" value="Arv1"/>
    <property type="match status" value="2"/>
</dbReference>
<keyword evidence="4" id="KW-0812">Transmembrane</keyword>
<sequence>MSLSQRPPSNALLSASAEVDDNSIRPRNRRVASNRNNATSSSLYSSPSRISDRGASPIPAARIGDVTGRNDSRLEVAAGSARTSSPRGGRGLLDGSWASTWASVQEFTTSLLTGGESYHTGSERLATQTAGKQKSSSSWGPEPPNESRPRLEDVGSGSLTERKGRLRALRTASVLESHEGVNGGLDVSRRFKKRNSDEDLREASQSQEAAEHLVYIHHVQPTDTYAGIVLRYKCREDAFRKANGLWSRDNIQIRKWLAIPVDACEIKGRPCEGPSSSGAQVDYLTRTPEGTDPFGRDSPNNREFFGPSTNDRGGDDKLPTNDDERPWTHVRWVSLDSFPNPVEVARVERKVLGYFPPRRRKSMNTTSTMTSPRTSMDIPGTTLSGETGPMSPGSISSRRTSLIGSRPSLVGDDARPAWMRRPGGVGSLRNVRAPGPEKDYFNTWTNKHLPGLNIDSLPSMAVLGAETARLGFHGAEEHPTIVESPFEDGGDASRLNGQGSTGLDKAAAAVENWLRGAFVKRPLGTPSLGVPKRSPLGAEEGDLIELTDTNSDDDRGGPVNPTSNNLQDTGLSNFEVGTSGRSATMGGTSSLLNLAVRMPICIECRHPVKTLWREGAGDKSTGHNIRLTVCKNCGRFCDKYVEHDFVVLFIDLVLIKPQVYRHLLHNTLMKDEDEFAYMFFLLLCTLSTLAFHGSIRFLTSSRYSPLHLLGILPQFSRPNSVSTALLVSSSTKLFPILMVIWEYDVPAAARSLGWAVVVNNVEALKILLDCNYGVATLLATAGALSRWAMGRAILWAAGLDGVDSVGEHSVAEEGRVLGSLLMYAKAWLGRLAVG</sequence>
<dbReference type="PANTHER" id="PTHR14467:SF0">
    <property type="entry name" value="PROTEIN ARV1"/>
    <property type="match status" value="1"/>
</dbReference>
<evidence type="ECO:0000256" key="3">
    <source>
        <dbReference type="ARBA" id="ARBA00022448"/>
    </source>
</evidence>
<keyword evidence="3 10" id="KW-0813">Transport</keyword>
<keyword evidence="14" id="KW-1185">Reference proteome</keyword>
<feature type="region of interest" description="Disordered" evidence="11">
    <location>
        <begin position="118"/>
        <end position="162"/>
    </location>
</feature>
<keyword evidence="8 10" id="KW-0443">Lipid metabolism</keyword>
<evidence type="ECO:0000259" key="12">
    <source>
        <dbReference type="PROSITE" id="PS51782"/>
    </source>
</evidence>
<feature type="compositionally biased region" description="Polar residues" evidence="11">
    <location>
        <begin position="1"/>
        <end position="13"/>
    </location>
</feature>
<comment type="caution">
    <text evidence="13">The sequence shown here is derived from an EMBL/GenBank/DDBJ whole genome shotgun (WGS) entry which is preliminary data.</text>
</comment>
<feature type="region of interest" description="Disordered" evidence="11">
    <location>
        <begin position="1"/>
        <end position="91"/>
    </location>
</feature>
<dbReference type="SUPFAM" id="SSF54106">
    <property type="entry name" value="LysM domain"/>
    <property type="match status" value="1"/>
</dbReference>
<feature type="compositionally biased region" description="Low complexity" evidence="11">
    <location>
        <begin position="33"/>
        <end position="49"/>
    </location>
</feature>
<evidence type="ECO:0000256" key="9">
    <source>
        <dbReference type="ARBA" id="ARBA00023136"/>
    </source>
</evidence>
<proteinExistence type="inferred from homology"/>
<name>A0ABR3DI34_NEUIN</name>
<comment type="function">
    <text evidence="10">Mediator of sterol homeostasis involved in sterol uptake, trafficking and distribution into membranes.</text>
</comment>
<evidence type="ECO:0000256" key="6">
    <source>
        <dbReference type="ARBA" id="ARBA00022989"/>
    </source>
</evidence>
<feature type="compositionally biased region" description="Polar residues" evidence="11">
    <location>
        <begin position="393"/>
        <end position="403"/>
    </location>
</feature>
<keyword evidence="7 10" id="KW-0445">Lipid transport</keyword>
<comment type="subcellular location">
    <subcellularLocation>
        <location evidence="1 10">Endoplasmic reticulum membrane</location>
        <topology evidence="1 10">Multi-pass membrane protein</topology>
    </subcellularLocation>
    <subcellularLocation>
        <location evidence="10">Golgi apparatus membrane</location>
        <topology evidence="10">Multi-pass membrane protein</topology>
    </subcellularLocation>
</comment>
<keyword evidence="10" id="KW-0333">Golgi apparatus</keyword>
<keyword evidence="10" id="KW-0746">Sphingolipid metabolism</keyword>
<keyword evidence="6" id="KW-1133">Transmembrane helix</keyword>
<dbReference type="InterPro" id="IPR007290">
    <property type="entry name" value="Arv1"/>
</dbReference>
<evidence type="ECO:0000256" key="11">
    <source>
        <dbReference type="SAM" id="MobiDB-lite"/>
    </source>
</evidence>
<evidence type="ECO:0000256" key="7">
    <source>
        <dbReference type="ARBA" id="ARBA00023055"/>
    </source>
</evidence>
<evidence type="ECO:0000256" key="4">
    <source>
        <dbReference type="ARBA" id="ARBA00022692"/>
    </source>
</evidence>